<name>A0A381ZND6_9ZZZZ</name>
<dbReference type="InterPro" id="IPR009959">
    <property type="entry name" value="Cyclase_SnoaL-like"/>
</dbReference>
<dbReference type="Gene3D" id="3.10.450.50">
    <property type="match status" value="1"/>
</dbReference>
<dbReference type="PANTHER" id="PTHR38436:SF1">
    <property type="entry name" value="ESTER CYCLASE"/>
    <property type="match status" value="1"/>
</dbReference>
<accession>A0A381ZND6</accession>
<dbReference type="InterPro" id="IPR037401">
    <property type="entry name" value="SnoaL-like"/>
</dbReference>
<gene>
    <name evidence="2" type="ORF">METZ01_LOCUS143593</name>
</gene>
<protein>
    <recommendedName>
        <fullName evidence="1">SnoaL-like domain-containing protein</fullName>
    </recommendedName>
</protein>
<proteinExistence type="predicted"/>
<dbReference type="AlphaFoldDB" id="A0A381ZND6"/>
<sequence>MPVSSMTETFENVVERYFAALNDENYEALKEVFHPDVVLRPPGTDARIGHDEVIQFFHKVFKKFPHHVDTPQRVLVDGSCVVVEIGFNGIASNDQKVSFAAVDIFEINDGQIVSLSQWFDTAEIARQVGG</sequence>
<dbReference type="PANTHER" id="PTHR38436">
    <property type="entry name" value="POLYKETIDE CYCLASE SNOAL-LIKE DOMAIN"/>
    <property type="match status" value="1"/>
</dbReference>
<evidence type="ECO:0000313" key="2">
    <source>
        <dbReference type="EMBL" id="SVA90739.1"/>
    </source>
</evidence>
<dbReference type="Pfam" id="PF12680">
    <property type="entry name" value="SnoaL_2"/>
    <property type="match status" value="1"/>
</dbReference>
<feature type="domain" description="SnoaL-like" evidence="1">
    <location>
        <begin position="14"/>
        <end position="114"/>
    </location>
</feature>
<evidence type="ECO:0000259" key="1">
    <source>
        <dbReference type="Pfam" id="PF12680"/>
    </source>
</evidence>
<dbReference type="SUPFAM" id="SSF54427">
    <property type="entry name" value="NTF2-like"/>
    <property type="match status" value="1"/>
</dbReference>
<dbReference type="InterPro" id="IPR032710">
    <property type="entry name" value="NTF2-like_dom_sf"/>
</dbReference>
<dbReference type="EMBL" id="UINC01022002">
    <property type="protein sequence ID" value="SVA90739.1"/>
    <property type="molecule type" value="Genomic_DNA"/>
</dbReference>
<dbReference type="GO" id="GO:0030638">
    <property type="term" value="P:polyketide metabolic process"/>
    <property type="evidence" value="ECO:0007669"/>
    <property type="project" value="InterPro"/>
</dbReference>
<reference evidence="2" key="1">
    <citation type="submission" date="2018-05" db="EMBL/GenBank/DDBJ databases">
        <authorList>
            <person name="Lanie J.A."/>
            <person name="Ng W.-L."/>
            <person name="Kazmierczak K.M."/>
            <person name="Andrzejewski T.M."/>
            <person name="Davidsen T.M."/>
            <person name="Wayne K.J."/>
            <person name="Tettelin H."/>
            <person name="Glass J.I."/>
            <person name="Rusch D."/>
            <person name="Podicherti R."/>
            <person name="Tsui H.-C.T."/>
            <person name="Winkler M.E."/>
        </authorList>
    </citation>
    <scope>NUCLEOTIDE SEQUENCE</scope>
</reference>
<organism evidence="2">
    <name type="scientific">marine metagenome</name>
    <dbReference type="NCBI Taxonomy" id="408172"/>
    <lineage>
        <taxon>unclassified sequences</taxon>
        <taxon>metagenomes</taxon>
        <taxon>ecological metagenomes</taxon>
    </lineage>
</organism>